<evidence type="ECO:0000313" key="1">
    <source>
        <dbReference type="EMBL" id="JAH88094.1"/>
    </source>
</evidence>
<dbReference type="EMBL" id="GBXM01020483">
    <property type="protein sequence ID" value="JAH88094.1"/>
    <property type="molecule type" value="Transcribed_RNA"/>
</dbReference>
<organism evidence="1">
    <name type="scientific">Anguilla anguilla</name>
    <name type="common">European freshwater eel</name>
    <name type="synonym">Muraena anguilla</name>
    <dbReference type="NCBI Taxonomy" id="7936"/>
    <lineage>
        <taxon>Eukaryota</taxon>
        <taxon>Metazoa</taxon>
        <taxon>Chordata</taxon>
        <taxon>Craniata</taxon>
        <taxon>Vertebrata</taxon>
        <taxon>Euteleostomi</taxon>
        <taxon>Actinopterygii</taxon>
        <taxon>Neopterygii</taxon>
        <taxon>Teleostei</taxon>
        <taxon>Anguilliformes</taxon>
        <taxon>Anguillidae</taxon>
        <taxon>Anguilla</taxon>
    </lineage>
</organism>
<accession>A0A0E9WCG2</accession>
<sequence length="20" mass="2022">MGSVGSGHHPLTVSFLLAVL</sequence>
<reference evidence="1" key="1">
    <citation type="submission" date="2014-11" db="EMBL/GenBank/DDBJ databases">
        <authorList>
            <person name="Amaro Gonzalez C."/>
        </authorList>
    </citation>
    <scope>NUCLEOTIDE SEQUENCE</scope>
</reference>
<dbReference type="AlphaFoldDB" id="A0A0E9WCG2"/>
<name>A0A0E9WCG2_ANGAN</name>
<protein>
    <submittedName>
        <fullName evidence="1">Uncharacterized protein</fullName>
    </submittedName>
</protein>
<reference evidence="1" key="2">
    <citation type="journal article" date="2015" name="Fish Shellfish Immunol.">
        <title>Early steps in the European eel (Anguilla anguilla)-Vibrio vulnificus interaction in the gills: Role of the RtxA13 toxin.</title>
        <authorList>
            <person name="Callol A."/>
            <person name="Pajuelo D."/>
            <person name="Ebbesson L."/>
            <person name="Teles M."/>
            <person name="MacKenzie S."/>
            <person name="Amaro C."/>
        </authorList>
    </citation>
    <scope>NUCLEOTIDE SEQUENCE</scope>
</reference>
<proteinExistence type="predicted"/>